<feature type="non-terminal residue" evidence="1">
    <location>
        <position position="1"/>
    </location>
</feature>
<dbReference type="EMBL" id="HACA01010465">
    <property type="protein sequence ID" value="CDW27826.1"/>
    <property type="molecule type" value="Transcribed_RNA"/>
</dbReference>
<organism evidence="1">
    <name type="scientific">Lepeophtheirus salmonis</name>
    <name type="common">Salmon louse</name>
    <name type="synonym">Caligus salmonis</name>
    <dbReference type="NCBI Taxonomy" id="72036"/>
    <lineage>
        <taxon>Eukaryota</taxon>
        <taxon>Metazoa</taxon>
        <taxon>Ecdysozoa</taxon>
        <taxon>Arthropoda</taxon>
        <taxon>Crustacea</taxon>
        <taxon>Multicrustacea</taxon>
        <taxon>Hexanauplia</taxon>
        <taxon>Copepoda</taxon>
        <taxon>Siphonostomatoida</taxon>
        <taxon>Caligidae</taxon>
        <taxon>Lepeophtheirus</taxon>
    </lineage>
</organism>
<sequence length="34" mass="3934">VFVDPILTSNSSLSLILIKKGFHSYKTWLFRPPK</sequence>
<protein>
    <submittedName>
        <fullName evidence="1">Uncharacterized protein</fullName>
    </submittedName>
</protein>
<name>A0A0K2TR02_LEPSM</name>
<dbReference type="AlphaFoldDB" id="A0A0K2TR02"/>
<reference evidence="1" key="1">
    <citation type="submission" date="2014-05" db="EMBL/GenBank/DDBJ databases">
        <authorList>
            <person name="Chronopoulou M."/>
        </authorList>
    </citation>
    <scope>NUCLEOTIDE SEQUENCE</scope>
    <source>
        <tissue evidence="1">Whole organism</tissue>
    </source>
</reference>
<accession>A0A0K2TR02</accession>
<evidence type="ECO:0000313" key="1">
    <source>
        <dbReference type="EMBL" id="CDW27826.1"/>
    </source>
</evidence>
<proteinExistence type="predicted"/>